<sequence>MSSPQGTPIRKTLISAYGDWSNVSIVSDTLPPPPAHHVQILVLYSAMGGSDINMRNGNYPLQRAAPLTPGYVVVGRVALNGPSSTKFSPGTIVACLSKYDGQQTLTNMPEKYLVPVPADLHPKQAAAMVLDYTTAYGMVTRGATVRQGTRVFIHGLSGAVGHAVLQLCLLRGATCYGTASESNHEQLRAEGAVPFTYRDKEWMARMNEVGGAEVVFDSLGFESFDESWAILTKGHGHLVGYGGNLYMLAGDHKPRSQIPMVTKLYAKNVIGIGCGRKTSFFGINRDQKTFEPELKELFAMGARGEIVAPIKKTVELDEVPDVHRDYAKLSGIGSLVVRIGGED</sequence>
<evidence type="ECO:0000313" key="2">
    <source>
        <dbReference type="EMBL" id="KAF2738871.1"/>
    </source>
</evidence>
<dbReference type="SMART" id="SM00829">
    <property type="entry name" value="PKS_ER"/>
    <property type="match status" value="1"/>
</dbReference>
<dbReference type="Proteomes" id="UP000799444">
    <property type="component" value="Unassembled WGS sequence"/>
</dbReference>
<keyword evidence="3" id="KW-1185">Reference proteome</keyword>
<accession>A0A9P4V6V4</accession>
<organism evidence="2 3">
    <name type="scientific">Polyplosphaeria fusca</name>
    <dbReference type="NCBI Taxonomy" id="682080"/>
    <lineage>
        <taxon>Eukaryota</taxon>
        <taxon>Fungi</taxon>
        <taxon>Dikarya</taxon>
        <taxon>Ascomycota</taxon>
        <taxon>Pezizomycotina</taxon>
        <taxon>Dothideomycetes</taxon>
        <taxon>Pleosporomycetidae</taxon>
        <taxon>Pleosporales</taxon>
        <taxon>Tetraplosphaeriaceae</taxon>
        <taxon>Polyplosphaeria</taxon>
    </lineage>
</organism>
<dbReference type="PANTHER" id="PTHR43677">
    <property type="entry name" value="SHORT-CHAIN DEHYDROGENASE/REDUCTASE"/>
    <property type="match status" value="1"/>
</dbReference>
<dbReference type="GO" id="GO:0005739">
    <property type="term" value="C:mitochondrion"/>
    <property type="evidence" value="ECO:0007669"/>
    <property type="project" value="TreeGrafter"/>
</dbReference>
<evidence type="ECO:0000313" key="3">
    <source>
        <dbReference type="Proteomes" id="UP000799444"/>
    </source>
</evidence>
<dbReference type="EMBL" id="ML996106">
    <property type="protein sequence ID" value="KAF2738871.1"/>
    <property type="molecule type" value="Genomic_DNA"/>
</dbReference>
<dbReference type="SUPFAM" id="SSF51735">
    <property type="entry name" value="NAD(P)-binding Rossmann-fold domains"/>
    <property type="match status" value="1"/>
</dbReference>
<dbReference type="CDD" id="cd08273">
    <property type="entry name" value="MDR8"/>
    <property type="match status" value="1"/>
</dbReference>
<dbReference type="PANTHER" id="PTHR43677:SF4">
    <property type="entry name" value="QUINONE OXIDOREDUCTASE-LIKE PROTEIN 2"/>
    <property type="match status" value="1"/>
</dbReference>
<dbReference type="OrthoDB" id="203908at2759"/>
<dbReference type="Pfam" id="PF08240">
    <property type="entry name" value="ADH_N"/>
    <property type="match status" value="1"/>
</dbReference>
<proteinExistence type="predicted"/>
<dbReference type="InterPro" id="IPR011032">
    <property type="entry name" value="GroES-like_sf"/>
</dbReference>
<dbReference type="InterPro" id="IPR013154">
    <property type="entry name" value="ADH-like_N"/>
</dbReference>
<name>A0A9P4V6V4_9PLEO</name>
<comment type="caution">
    <text evidence="2">The sequence shown here is derived from an EMBL/GenBank/DDBJ whole genome shotgun (WGS) entry which is preliminary data.</text>
</comment>
<evidence type="ECO:0000259" key="1">
    <source>
        <dbReference type="SMART" id="SM00829"/>
    </source>
</evidence>
<dbReference type="Pfam" id="PF13602">
    <property type="entry name" value="ADH_zinc_N_2"/>
    <property type="match status" value="1"/>
</dbReference>
<gene>
    <name evidence="2" type="ORF">EJ04DRAFT_509062</name>
</gene>
<protein>
    <submittedName>
        <fullName evidence="2">Zinc-binding dehydrogenase</fullName>
    </submittedName>
</protein>
<dbReference type="SUPFAM" id="SSF50129">
    <property type="entry name" value="GroES-like"/>
    <property type="match status" value="1"/>
</dbReference>
<reference evidence="2" key="1">
    <citation type="journal article" date="2020" name="Stud. Mycol.">
        <title>101 Dothideomycetes genomes: a test case for predicting lifestyles and emergence of pathogens.</title>
        <authorList>
            <person name="Haridas S."/>
            <person name="Albert R."/>
            <person name="Binder M."/>
            <person name="Bloem J."/>
            <person name="Labutti K."/>
            <person name="Salamov A."/>
            <person name="Andreopoulos B."/>
            <person name="Baker S."/>
            <person name="Barry K."/>
            <person name="Bills G."/>
            <person name="Bluhm B."/>
            <person name="Cannon C."/>
            <person name="Castanera R."/>
            <person name="Culley D."/>
            <person name="Daum C."/>
            <person name="Ezra D."/>
            <person name="Gonzalez J."/>
            <person name="Henrissat B."/>
            <person name="Kuo A."/>
            <person name="Liang C."/>
            <person name="Lipzen A."/>
            <person name="Lutzoni F."/>
            <person name="Magnuson J."/>
            <person name="Mondo S."/>
            <person name="Nolan M."/>
            <person name="Ohm R."/>
            <person name="Pangilinan J."/>
            <person name="Park H.-J."/>
            <person name="Ramirez L."/>
            <person name="Alfaro M."/>
            <person name="Sun H."/>
            <person name="Tritt A."/>
            <person name="Yoshinaga Y."/>
            <person name="Zwiers L.-H."/>
            <person name="Turgeon B."/>
            <person name="Goodwin S."/>
            <person name="Spatafora J."/>
            <person name="Crous P."/>
            <person name="Grigoriev I."/>
        </authorList>
    </citation>
    <scope>NUCLEOTIDE SEQUENCE</scope>
    <source>
        <strain evidence="2">CBS 125425</strain>
    </source>
</reference>
<dbReference type="Gene3D" id="3.90.180.10">
    <property type="entry name" value="Medium-chain alcohol dehydrogenases, catalytic domain"/>
    <property type="match status" value="1"/>
</dbReference>
<dbReference type="AlphaFoldDB" id="A0A9P4V6V4"/>
<dbReference type="GO" id="GO:0016491">
    <property type="term" value="F:oxidoreductase activity"/>
    <property type="evidence" value="ECO:0007669"/>
    <property type="project" value="InterPro"/>
</dbReference>
<dbReference type="InterPro" id="IPR051397">
    <property type="entry name" value="Zn-ADH-like_protein"/>
</dbReference>
<feature type="domain" description="Enoyl reductase (ER)" evidence="1">
    <location>
        <begin position="18"/>
        <end position="337"/>
    </location>
</feature>
<dbReference type="Gene3D" id="3.40.50.720">
    <property type="entry name" value="NAD(P)-binding Rossmann-like Domain"/>
    <property type="match status" value="1"/>
</dbReference>
<dbReference type="InterPro" id="IPR036291">
    <property type="entry name" value="NAD(P)-bd_dom_sf"/>
</dbReference>
<dbReference type="InterPro" id="IPR020843">
    <property type="entry name" value="ER"/>
</dbReference>